<keyword evidence="8" id="KW-0732">Signal</keyword>
<proteinExistence type="inferred from homology"/>
<dbReference type="Gene3D" id="1.50.10.10">
    <property type="match status" value="1"/>
</dbReference>
<reference evidence="11" key="2">
    <citation type="submission" date="2016-10" db="EMBL/GenBank/DDBJ databases">
        <authorList>
            <person name="Wibberg D."/>
        </authorList>
    </citation>
    <scope>NUCLEOTIDE SEQUENCE [LARGE SCALE GENOMIC DNA]</scope>
</reference>
<dbReference type="InterPro" id="IPR012341">
    <property type="entry name" value="6hp_glycosidase-like_sf"/>
</dbReference>
<dbReference type="Proteomes" id="UP000183063">
    <property type="component" value="Unassembled WGS sequence"/>
</dbReference>
<sequence length="349" mass="37558">MKRLLKLICAASFAVAAACQSAQAQGPGINPQAWGAYKAKFLDASGRIVDGANGNISHSEGQGYGLLLAYLADSPADFEQIWYFTRTELLLRDDGLAAWKWDPAVTPHVTDVNNASDGDLLIAYALALAGSAWNRSDYIEAAAKMAQALLSHVVVSSGGRMLLLPGVSGFDSSDRKDGPIINPSYWVYEAIPIMALLAPSNAWQKLSDDGLSLLRSMQFGPRKLPGDWVSLDHMPEPAKGFDAEFGYNSLRIPLYLVRAGVSDKALLSRLRQGMTAEDGTPATINLASGKPKTLLSDPGYRIVNDVVACVTDGTKLPESSQQFEPSLYYPSTLHLLGLAFVGEKHPECL</sequence>
<dbReference type="GO" id="GO:0030245">
    <property type="term" value="P:cellulose catabolic process"/>
    <property type="evidence" value="ECO:0007669"/>
    <property type="project" value="UniProtKB-KW"/>
</dbReference>
<evidence type="ECO:0000256" key="4">
    <source>
        <dbReference type="ARBA" id="ARBA00022801"/>
    </source>
</evidence>
<protein>
    <recommendedName>
        <fullName evidence="3">cellulase</fullName>
        <ecNumber evidence="3">3.2.1.4</ecNumber>
    </recommendedName>
</protein>
<dbReference type="RefSeq" id="WP_072374092.1">
    <property type="nucleotide sequence ID" value="NZ_FNXB01000009.1"/>
</dbReference>
<evidence type="ECO:0000256" key="5">
    <source>
        <dbReference type="ARBA" id="ARBA00023001"/>
    </source>
</evidence>
<reference evidence="10 12" key="1">
    <citation type="submission" date="2016-10" db="EMBL/GenBank/DDBJ databases">
        <authorList>
            <person name="Varghese N."/>
            <person name="Submissions S."/>
        </authorList>
    </citation>
    <scope>NUCLEOTIDE SEQUENCE [LARGE SCALE GENOMIC DNA]</scope>
    <source>
        <strain evidence="10 12">CGMCC 1.7071</strain>
    </source>
</reference>
<evidence type="ECO:0000313" key="12">
    <source>
        <dbReference type="Proteomes" id="UP000198939"/>
    </source>
</evidence>
<dbReference type="STRING" id="501024.RTCCBAU85039_2035"/>
<dbReference type="Proteomes" id="UP000198939">
    <property type="component" value="Unassembled WGS sequence"/>
</dbReference>
<evidence type="ECO:0000256" key="6">
    <source>
        <dbReference type="ARBA" id="ARBA00023295"/>
    </source>
</evidence>
<keyword evidence="6 9" id="KW-0326">Glycosidase</keyword>
<dbReference type="InterPro" id="IPR008928">
    <property type="entry name" value="6-hairpin_glycosidase_sf"/>
</dbReference>
<feature type="signal peptide" evidence="8">
    <location>
        <begin position="1"/>
        <end position="24"/>
    </location>
</feature>
<dbReference type="PRINTS" id="PR00735">
    <property type="entry name" value="GLHYDRLASE8"/>
</dbReference>
<dbReference type="OrthoDB" id="9766708at2"/>
<keyword evidence="4 9" id="KW-0378">Hydrolase</keyword>
<feature type="chain" id="PRO_5030029552" description="cellulase" evidence="8">
    <location>
        <begin position="25"/>
        <end position="349"/>
    </location>
</feature>
<reference evidence="9" key="3">
    <citation type="submission" date="2016-10" db="EMBL/GenBank/DDBJ databases">
        <authorList>
            <person name="de Groot N.N."/>
        </authorList>
    </citation>
    <scope>NUCLEOTIDE SEQUENCE [LARGE SCALE GENOMIC DNA]</scope>
    <source>
        <strain evidence="9">CCBAU85039</strain>
    </source>
</reference>
<keyword evidence="12" id="KW-1185">Reference proteome</keyword>
<comment type="similarity">
    <text evidence="2">Belongs to the glycosyl hydrolase 8 (cellulase D) family.</text>
</comment>
<comment type="catalytic activity">
    <reaction evidence="1">
        <text>Endohydrolysis of (1-&gt;4)-beta-D-glucosidic linkages in cellulose, lichenin and cereal beta-D-glucans.</text>
        <dbReference type="EC" id="3.2.1.4"/>
    </reaction>
</comment>
<evidence type="ECO:0000256" key="3">
    <source>
        <dbReference type="ARBA" id="ARBA00012601"/>
    </source>
</evidence>
<evidence type="ECO:0000256" key="7">
    <source>
        <dbReference type="ARBA" id="ARBA00023326"/>
    </source>
</evidence>
<dbReference type="EC" id="3.2.1.4" evidence="3"/>
<evidence type="ECO:0000313" key="10">
    <source>
        <dbReference type="EMBL" id="SEN73689.1"/>
    </source>
</evidence>
<dbReference type="Pfam" id="PF01270">
    <property type="entry name" value="Glyco_hydro_8"/>
    <property type="match status" value="1"/>
</dbReference>
<organism evidence="9 11">
    <name type="scientific">Rhizobium tibeticum</name>
    <dbReference type="NCBI Taxonomy" id="501024"/>
    <lineage>
        <taxon>Bacteria</taxon>
        <taxon>Pseudomonadati</taxon>
        <taxon>Pseudomonadota</taxon>
        <taxon>Alphaproteobacteria</taxon>
        <taxon>Hyphomicrobiales</taxon>
        <taxon>Rhizobiaceae</taxon>
        <taxon>Rhizobium/Agrobacterium group</taxon>
        <taxon>Rhizobium</taxon>
    </lineage>
</organism>
<dbReference type="PROSITE" id="PS51257">
    <property type="entry name" value="PROKAR_LIPOPROTEIN"/>
    <property type="match status" value="1"/>
</dbReference>
<keyword evidence="7" id="KW-0624">Polysaccharide degradation</keyword>
<dbReference type="AlphaFoldDB" id="A0A1H8IZ89"/>
<dbReference type="EMBL" id="FOCV01000007">
    <property type="protein sequence ID" value="SEN73689.1"/>
    <property type="molecule type" value="Genomic_DNA"/>
</dbReference>
<dbReference type="GO" id="GO:0008810">
    <property type="term" value="F:cellulase activity"/>
    <property type="evidence" value="ECO:0007669"/>
    <property type="project" value="UniProtKB-EC"/>
</dbReference>
<accession>A0A1H8IZ89</accession>
<gene>
    <name evidence="9" type="primary">celY</name>
    <name evidence="9" type="ORF">RTCCBAU85039_2035</name>
    <name evidence="10" type="ORF">SAMN05216228_100729</name>
</gene>
<evidence type="ECO:0000256" key="8">
    <source>
        <dbReference type="SAM" id="SignalP"/>
    </source>
</evidence>
<dbReference type="SUPFAM" id="SSF48208">
    <property type="entry name" value="Six-hairpin glycosidases"/>
    <property type="match status" value="1"/>
</dbReference>
<name>A0A1H8IZ89_9HYPH</name>
<dbReference type="InterPro" id="IPR002037">
    <property type="entry name" value="Glyco_hydro_8"/>
</dbReference>
<keyword evidence="5" id="KW-0136">Cellulose degradation</keyword>
<keyword evidence="7" id="KW-0119">Carbohydrate metabolism</keyword>
<evidence type="ECO:0000313" key="9">
    <source>
        <dbReference type="EMBL" id="SEH73464.1"/>
    </source>
</evidence>
<dbReference type="EMBL" id="FNXB01000009">
    <property type="protein sequence ID" value="SEH73464.1"/>
    <property type="molecule type" value="Genomic_DNA"/>
</dbReference>
<evidence type="ECO:0000256" key="2">
    <source>
        <dbReference type="ARBA" id="ARBA00009209"/>
    </source>
</evidence>
<evidence type="ECO:0000313" key="11">
    <source>
        <dbReference type="Proteomes" id="UP000183063"/>
    </source>
</evidence>
<evidence type="ECO:0000256" key="1">
    <source>
        <dbReference type="ARBA" id="ARBA00000966"/>
    </source>
</evidence>